<feature type="transmembrane region" description="Helical" evidence="2">
    <location>
        <begin position="65"/>
        <end position="86"/>
    </location>
</feature>
<feature type="transmembrane region" description="Helical" evidence="2">
    <location>
        <begin position="166"/>
        <end position="186"/>
    </location>
</feature>
<reference evidence="3 4" key="2">
    <citation type="submission" date="2018-03" db="EMBL/GenBank/DDBJ databases">
        <title>The comparative genomics of Bifidobacterium callitrichos reflects dietary carbohydrate utilization within the common marmoset gut.</title>
        <authorList>
            <person name="Rani A."/>
        </authorList>
    </citation>
    <scope>NUCLEOTIDE SEQUENCE [LARGE SCALE GENOMIC DNA]</scope>
    <source>
        <strain evidence="3 4">UMA51805</strain>
    </source>
</reference>
<dbReference type="PANTHER" id="PTHR11328:SF24">
    <property type="entry name" value="MAJOR FACILITATOR SUPERFAMILY (MFS) PROFILE DOMAIN-CONTAINING PROTEIN"/>
    <property type="match status" value="1"/>
</dbReference>
<dbReference type="GO" id="GO:0005886">
    <property type="term" value="C:plasma membrane"/>
    <property type="evidence" value="ECO:0007669"/>
    <property type="project" value="TreeGrafter"/>
</dbReference>
<comment type="caution">
    <text evidence="3">The sequence shown here is derived from an EMBL/GenBank/DDBJ whole genome shotgun (WGS) entry which is preliminary data.</text>
</comment>
<feature type="transmembrane region" description="Helical" evidence="2">
    <location>
        <begin position="379"/>
        <end position="403"/>
    </location>
</feature>
<keyword evidence="2" id="KW-0472">Membrane</keyword>
<dbReference type="AlphaFoldDB" id="A0A2T3GA12"/>
<feature type="region of interest" description="Disordered" evidence="1">
    <location>
        <begin position="1"/>
        <end position="25"/>
    </location>
</feature>
<organism evidence="3 4">
    <name type="scientific">Bifidobacterium callitrichos</name>
    <dbReference type="NCBI Taxonomy" id="762209"/>
    <lineage>
        <taxon>Bacteria</taxon>
        <taxon>Bacillati</taxon>
        <taxon>Actinomycetota</taxon>
        <taxon>Actinomycetes</taxon>
        <taxon>Bifidobacteriales</taxon>
        <taxon>Bifidobacteriaceae</taxon>
        <taxon>Bifidobacterium</taxon>
    </lineage>
</organism>
<dbReference type="Pfam" id="PF13347">
    <property type="entry name" value="MFS_2"/>
    <property type="match status" value="1"/>
</dbReference>
<evidence type="ECO:0000256" key="2">
    <source>
        <dbReference type="SAM" id="Phobius"/>
    </source>
</evidence>
<feature type="transmembrane region" description="Helical" evidence="2">
    <location>
        <begin position="207"/>
        <end position="227"/>
    </location>
</feature>
<feature type="transmembrane region" description="Helical" evidence="2">
    <location>
        <begin position="290"/>
        <end position="314"/>
    </location>
</feature>
<keyword evidence="2" id="KW-1133">Transmembrane helix</keyword>
<keyword evidence="4" id="KW-1185">Reference proteome</keyword>
<name>A0A2T3GA12_9BIFI</name>
<feature type="transmembrane region" description="Helical" evidence="2">
    <location>
        <begin position="326"/>
        <end position="347"/>
    </location>
</feature>
<protein>
    <submittedName>
        <fullName evidence="3">MFS transporter</fullName>
    </submittedName>
</protein>
<dbReference type="PANTHER" id="PTHR11328">
    <property type="entry name" value="MAJOR FACILITATOR SUPERFAMILY DOMAIN-CONTAINING PROTEIN"/>
    <property type="match status" value="1"/>
</dbReference>
<dbReference type="InterPro" id="IPR039672">
    <property type="entry name" value="MFS_2"/>
</dbReference>
<dbReference type="Proteomes" id="UP000240228">
    <property type="component" value="Unassembled WGS sequence"/>
</dbReference>
<dbReference type="Gene3D" id="1.20.1250.20">
    <property type="entry name" value="MFS general substrate transporter like domains"/>
    <property type="match status" value="2"/>
</dbReference>
<reference evidence="4" key="1">
    <citation type="submission" date="2017-09" db="EMBL/GenBank/DDBJ databases">
        <authorList>
            <person name="Sela D.A."/>
            <person name="Albert K."/>
        </authorList>
    </citation>
    <scope>NUCLEOTIDE SEQUENCE [LARGE SCALE GENOMIC DNA]</scope>
    <source>
        <strain evidence="4">UMA51805</strain>
    </source>
</reference>
<evidence type="ECO:0000313" key="4">
    <source>
        <dbReference type="Proteomes" id="UP000240228"/>
    </source>
</evidence>
<dbReference type="InterPro" id="IPR036259">
    <property type="entry name" value="MFS_trans_sf"/>
</dbReference>
<keyword evidence="2" id="KW-0812">Transmembrane</keyword>
<feature type="transmembrane region" description="Helical" evidence="2">
    <location>
        <begin position="435"/>
        <end position="453"/>
    </location>
</feature>
<dbReference type="GO" id="GO:0008643">
    <property type="term" value="P:carbohydrate transport"/>
    <property type="evidence" value="ECO:0007669"/>
    <property type="project" value="InterPro"/>
</dbReference>
<feature type="transmembrane region" description="Helical" evidence="2">
    <location>
        <begin position="354"/>
        <end position="373"/>
    </location>
</feature>
<dbReference type="GO" id="GO:0015293">
    <property type="term" value="F:symporter activity"/>
    <property type="evidence" value="ECO:0007669"/>
    <property type="project" value="InterPro"/>
</dbReference>
<dbReference type="SUPFAM" id="SSF103473">
    <property type="entry name" value="MFS general substrate transporter"/>
    <property type="match status" value="1"/>
</dbReference>
<gene>
    <name evidence="3" type="ORF">CPA40_06270</name>
</gene>
<feature type="transmembrane region" description="Helical" evidence="2">
    <location>
        <begin position="98"/>
        <end position="121"/>
    </location>
</feature>
<evidence type="ECO:0000313" key="3">
    <source>
        <dbReference type="EMBL" id="PST46324.1"/>
    </source>
</evidence>
<feature type="transmembrane region" description="Helical" evidence="2">
    <location>
        <begin position="469"/>
        <end position="492"/>
    </location>
</feature>
<proteinExistence type="predicted"/>
<feature type="transmembrane region" description="Helical" evidence="2">
    <location>
        <begin position="239"/>
        <end position="257"/>
    </location>
</feature>
<accession>A0A2T3GA12</accession>
<dbReference type="EMBL" id="NWTX01000009">
    <property type="protein sequence ID" value="PST46324.1"/>
    <property type="molecule type" value="Genomic_DNA"/>
</dbReference>
<sequence length="515" mass="56206">MHVTTRRSKEVRDAPKPSGCAECGRTPHTASIREYERNIMTAATADAATGKVVENPPFKKTEPMAYAMGDIGNGFYFQLVTNYAMIYMTDALGINPLIAGWIIFAGKLISAFTDFGTGVWADNAPLRKDGRYHWFVRNLRYPLMAVIILTFLPFVSSWALPARITYITVIYILGVAFYSSTSAPYGSFASVSTPVVKHRDEMAAGRGFGSTAGGIIVTFILPLVMYTTVDGKKILNGPVLIWVAIIFAALLWICYEITLRGTVERIRVEKGTHEHVPLSKSLKYMFSNRAMVALMLAALLLIFAQMFAGAVNAYLYKDYFNNTTALAILAFQNIPVLIVAPFVPAICDKYGKKLVCGVLLVFTTVVYVVMFFLHITNPYVFVGFSIVAIFGNGVFGLMVWSFITDIIDDIQVKTHTREDGTVYTGYMFARKIGQALSGLLPGVVLAATGYVTATSGQAITQSADTLNNIYAVATLAPAIGNGLIAIILLFMYPLSGEISKKNAAELAARRAAGEM</sequence>
<feature type="transmembrane region" description="Helical" evidence="2">
    <location>
        <begin position="141"/>
        <end position="160"/>
    </location>
</feature>
<evidence type="ECO:0000256" key="1">
    <source>
        <dbReference type="SAM" id="MobiDB-lite"/>
    </source>
</evidence>